<name>A0ABQ4X4H8_9ASTR</name>
<dbReference type="Gene3D" id="2.40.70.10">
    <property type="entry name" value="Acid Proteases"/>
    <property type="match status" value="1"/>
</dbReference>
<feature type="domain" description="CCHC-type" evidence="10">
    <location>
        <begin position="649"/>
        <end position="664"/>
    </location>
</feature>
<dbReference type="SUPFAM" id="SSF57756">
    <property type="entry name" value="Retrovirus zinc finger-like domains"/>
    <property type="match status" value="1"/>
</dbReference>
<dbReference type="InterPro" id="IPR021109">
    <property type="entry name" value="Peptidase_aspartic_dom_sf"/>
</dbReference>
<evidence type="ECO:0000256" key="3">
    <source>
        <dbReference type="ARBA" id="ARBA00022695"/>
    </source>
</evidence>
<evidence type="ECO:0000313" key="12">
    <source>
        <dbReference type="EMBL" id="GJS59776.1"/>
    </source>
</evidence>
<dbReference type="EC" id="2.7.7.49" evidence="1"/>
<dbReference type="CDD" id="cd09274">
    <property type="entry name" value="RNase_HI_RT_Ty3"/>
    <property type="match status" value="1"/>
</dbReference>
<keyword evidence="3" id="KW-0548">Nucleotidyltransferase</keyword>
<feature type="compositionally biased region" description="Acidic residues" evidence="9">
    <location>
        <begin position="151"/>
        <end position="166"/>
    </location>
</feature>
<dbReference type="PROSITE" id="PS50878">
    <property type="entry name" value="RT_POL"/>
    <property type="match status" value="1"/>
</dbReference>
<dbReference type="PANTHER" id="PTHR24559">
    <property type="entry name" value="TRANSPOSON TY3-I GAG-POL POLYPROTEIN"/>
    <property type="match status" value="1"/>
</dbReference>
<keyword evidence="2" id="KW-0808">Transferase</keyword>
<keyword evidence="4" id="KW-0540">Nuclease</keyword>
<comment type="caution">
    <text evidence="12">The sequence shown here is derived from an EMBL/GenBank/DDBJ whole genome shotgun (WGS) entry which is preliminary data.</text>
</comment>
<dbReference type="SUPFAM" id="SSF56672">
    <property type="entry name" value="DNA/RNA polymerases"/>
    <property type="match status" value="1"/>
</dbReference>
<keyword evidence="5" id="KW-0255">Endonuclease</keyword>
<dbReference type="InterPro" id="IPR036875">
    <property type="entry name" value="Znf_CCHC_sf"/>
</dbReference>
<keyword evidence="6" id="KW-0378">Hydrolase</keyword>
<reference evidence="12" key="2">
    <citation type="submission" date="2022-01" db="EMBL/GenBank/DDBJ databases">
        <authorList>
            <person name="Yamashiro T."/>
            <person name="Shiraishi A."/>
            <person name="Satake H."/>
            <person name="Nakayama K."/>
        </authorList>
    </citation>
    <scope>NUCLEOTIDE SEQUENCE</scope>
</reference>
<proteinExistence type="predicted"/>
<gene>
    <name evidence="12" type="ORF">Tco_0654560</name>
</gene>
<dbReference type="SUPFAM" id="SSF50630">
    <property type="entry name" value="Acid proteases"/>
    <property type="match status" value="1"/>
</dbReference>
<dbReference type="InterPro" id="IPR001878">
    <property type="entry name" value="Znf_CCHC"/>
</dbReference>
<evidence type="ECO:0000259" key="11">
    <source>
        <dbReference type="PROSITE" id="PS50878"/>
    </source>
</evidence>
<dbReference type="InterPro" id="IPR043502">
    <property type="entry name" value="DNA/RNA_pol_sf"/>
</dbReference>
<sequence>MSSDNASSVVTYTSVSSDSNGPSSWSIPLVNAGEIPKMDPYEEVAQQGQAHPLSPSYVPDPMELDEHVPVYVPELEHPEYHAPSYDDIQVEDRPYADDASPTTESPGYIADSDSTEEDTDVDSIDYLDEPEDGEEDDNEDPEEDPSKEHDPDDDDDDDDIDEEEEEHLALADSSMIPVVDLIPSAGDTETFETDESAPTPRLPQTRVPFSQTRLYRAWKTVRLEPPMPTSMEARIAEHVAAPIPPTNPTYDQAPLGHRAAMIRMRDDIPKEDMPPRRRFILTTPPPGCDVAESIAVAAARAPRGQYDFVDADEAGQGLIRSPGHDARTIARAADRVEDVGNVRALQASKHRIMTSIEEVNLRVSYQAQVRSKESEDFYTQLLDARTDRRHIRLEIDVVRGQRTAYETELHERAEDDAVRQIMRTQVLEAKARIDTVEDVGSSCHDASYAMTWGTFKKKLTDKYCPNCEINKLEIELWNLKVRGNDVAAYTQHFQELALMCTKFLADETAKIDKYISGLPDNIHGNFMSARPKTLDFAIELANDLMDQKLRTYAERQNENKRKADDSSRNNHQQQPHKKQNIARAYTVGPGEKKVYTRDLPLCTKCNYHRTRQCAPKCGKCKRYGHATTDCRVNTNNSNNNNKNQKAGACYECGNTRHMKRNCPKLKNHGNSNGNGLAQGRAYALGGRDASPNPNIITGTFLFNDRYAKILFDTGADRSFVSNTFSTLIDITPTTLDNHYDIELADGKIIGGNNIIRGCTLNFTNHPFNIDLMPVPLGNFDVIIGMDWLTKYHGVIICDEKIVCVPFGREMLIFQGNRYNQRGESRLNIISCTKAQEYLSKGCDVFLAHVTTKEAKDKSEGKRLEDVPIVRDFPEVFPKDFPGIPLARQVEFQIDLVPGAAPVARAPYLLAPSEMKELAKQLQELSDKGFIRPNSSPWGAPVVFVKKKDGSFRMCIDYHELDKLTVKNRYPLPRIDDLFDQLQGSSVYSKIDLQSVYHQLRVHEEDIPKTAFRTRYGHYEFQVMPFGLTNAPAVFMDLMNRVCKPYLDKFVIVFIDDILIYSKNKEGHEEHLKLILELLKKEEFAPILALPKGSENFVVYCDVSHKGLGAVLMQNEKVIAYASRQLKIHEKNYTTHDLELGVVVFALKMWRHYLYGTRCTVFTDHKSLQHILDQKELNMRQRRWLELLSDYDCDIRYHPGKANVVADALSRKERVKPLRV</sequence>
<dbReference type="PROSITE" id="PS50158">
    <property type="entry name" value="ZF_CCHC"/>
    <property type="match status" value="1"/>
</dbReference>
<dbReference type="Pfam" id="PF08284">
    <property type="entry name" value="RVP_2"/>
    <property type="match status" value="1"/>
</dbReference>
<dbReference type="InterPro" id="IPR045358">
    <property type="entry name" value="Ty3_capsid"/>
</dbReference>
<feature type="region of interest" description="Disordered" evidence="9">
    <location>
        <begin position="1"/>
        <end position="178"/>
    </location>
</feature>
<dbReference type="InterPro" id="IPR000477">
    <property type="entry name" value="RT_dom"/>
</dbReference>
<dbReference type="EMBL" id="BQNB010009173">
    <property type="protein sequence ID" value="GJS59776.1"/>
    <property type="molecule type" value="Genomic_DNA"/>
</dbReference>
<feature type="domain" description="Reverse transcriptase" evidence="11">
    <location>
        <begin position="925"/>
        <end position="1111"/>
    </location>
</feature>
<dbReference type="Gene3D" id="4.10.60.10">
    <property type="entry name" value="Zinc finger, CCHC-type"/>
    <property type="match status" value="1"/>
</dbReference>
<keyword evidence="8" id="KW-0863">Zinc-finger</keyword>
<evidence type="ECO:0000256" key="8">
    <source>
        <dbReference type="PROSITE-ProRule" id="PRU00047"/>
    </source>
</evidence>
<dbReference type="Pfam" id="PF00078">
    <property type="entry name" value="RVT_1"/>
    <property type="match status" value="1"/>
</dbReference>
<keyword evidence="7 12" id="KW-0695">RNA-directed DNA polymerase</keyword>
<feature type="region of interest" description="Disordered" evidence="9">
    <location>
        <begin position="555"/>
        <end position="589"/>
    </location>
</feature>
<evidence type="ECO:0000256" key="5">
    <source>
        <dbReference type="ARBA" id="ARBA00022759"/>
    </source>
</evidence>
<evidence type="ECO:0000256" key="9">
    <source>
        <dbReference type="SAM" id="MobiDB-lite"/>
    </source>
</evidence>
<keyword evidence="13" id="KW-1185">Reference proteome</keyword>
<dbReference type="Gene3D" id="3.30.70.270">
    <property type="match status" value="1"/>
</dbReference>
<reference evidence="12" key="1">
    <citation type="journal article" date="2022" name="Int. J. Mol. Sci.">
        <title>Draft Genome of Tanacetum Coccineum: Genomic Comparison of Closely Related Tanacetum-Family Plants.</title>
        <authorList>
            <person name="Yamashiro T."/>
            <person name="Shiraishi A."/>
            <person name="Nakayama K."/>
            <person name="Satake H."/>
        </authorList>
    </citation>
    <scope>NUCLEOTIDE SEQUENCE</scope>
</reference>
<dbReference type="Gene3D" id="3.10.20.370">
    <property type="match status" value="1"/>
</dbReference>
<dbReference type="Gene3D" id="3.10.10.10">
    <property type="entry name" value="HIV Type 1 Reverse Transcriptase, subunit A, domain 1"/>
    <property type="match status" value="1"/>
</dbReference>
<evidence type="ECO:0000259" key="10">
    <source>
        <dbReference type="PROSITE" id="PS50158"/>
    </source>
</evidence>
<keyword evidence="8" id="KW-0862">Zinc</keyword>
<dbReference type="InterPro" id="IPR043128">
    <property type="entry name" value="Rev_trsase/Diguanyl_cyclase"/>
</dbReference>
<feature type="compositionally biased region" description="Acidic residues" evidence="9">
    <location>
        <begin position="113"/>
        <end position="143"/>
    </location>
</feature>
<dbReference type="Pfam" id="PF17917">
    <property type="entry name" value="RT_RNaseH"/>
    <property type="match status" value="1"/>
</dbReference>
<dbReference type="SMART" id="SM00343">
    <property type="entry name" value="ZnF_C2HC"/>
    <property type="match status" value="2"/>
</dbReference>
<dbReference type="GO" id="GO:0003964">
    <property type="term" value="F:RNA-directed DNA polymerase activity"/>
    <property type="evidence" value="ECO:0007669"/>
    <property type="project" value="UniProtKB-KW"/>
</dbReference>
<feature type="compositionally biased region" description="Basic and acidic residues" evidence="9">
    <location>
        <begin position="555"/>
        <end position="568"/>
    </location>
</feature>
<dbReference type="Proteomes" id="UP001151760">
    <property type="component" value="Unassembled WGS sequence"/>
</dbReference>
<feature type="compositionally biased region" description="Low complexity" evidence="9">
    <location>
        <begin position="7"/>
        <end position="19"/>
    </location>
</feature>
<evidence type="ECO:0000256" key="4">
    <source>
        <dbReference type="ARBA" id="ARBA00022722"/>
    </source>
</evidence>
<evidence type="ECO:0000313" key="13">
    <source>
        <dbReference type="Proteomes" id="UP001151760"/>
    </source>
</evidence>
<keyword evidence="8" id="KW-0479">Metal-binding</keyword>
<dbReference type="PANTHER" id="PTHR24559:SF444">
    <property type="entry name" value="REVERSE TRANSCRIPTASE DOMAIN-CONTAINING PROTEIN"/>
    <property type="match status" value="1"/>
</dbReference>
<dbReference type="CDD" id="cd00303">
    <property type="entry name" value="retropepsin_like"/>
    <property type="match status" value="1"/>
</dbReference>
<protein>
    <recommendedName>
        <fullName evidence="1">RNA-directed DNA polymerase</fullName>
        <ecNumber evidence="1">2.7.7.49</ecNumber>
    </recommendedName>
</protein>
<dbReference type="InterPro" id="IPR041373">
    <property type="entry name" value="RT_RNaseH"/>
</dbReference>
<feature type="compositionally biased region" description="Basic and acidic residues" evidence="9">
    <location>
        <begin position="64"/>
        <end position="80"/>
    </location>
</feature>
<accession>A0ABQ4X4H8</accession>
<organism evidence="12 13">
    <name type="scientific">Tanacetum coccineum</name>
    <dbReference type="NCBI Taxonomy" id="301880"/>
    <lineage>
        <taxon>Eukaryota</taxon>
        <taxon>Viridiplantae</taxon>
        <taxon>Streptophyta</taxon>
        <taxon>Embryophyta</taxon>
        <taxon>Tracheophyta</taxon>
        <taxon>Spermatophyta</taxon>
        <taxon>Magnoliopsida</taxon>
        <taxon>eudicotyledons</taxon>
        <taxon>Gunneridae</taxon>
        <taxon>Pentapetalae</taxon>
        <taxon>asterids</taxon>
        <taxon>campanulids</taxon>
        <taxon>Asterales</taxon>
        <taxon>Asteraceae</taxon>
        <taxon>Asteroideae</taxon>
        <taxon>Anthemideae</taxon>
        <taxon>Anthemidinae</taxon>
        <taxon>Tanacetum</taxon>
    </lineage>
</organism>
<dbReference type="InterPro" id="IPR053134">
    <property type="entry name" value="RNA-dir_DNA_polymerase"/>
</dbReference>
<evidence type="ECO:0000256" key="6">
    <source>
        <dbReference type="ARBA" id="ARBA00022801"/>
    </source>
</evidence>
<evidence type="ECO:0000256" key="7">
    <source>
        <dbReference type="ARBA" id="ARBA00022918"/>
    </source>
</evidence>
<evidence type="ECO:0000256" key="1">
    <source>
        <dbReference type="ARBA" id="ARBA00012493"/>
    </source>
</evidence>
<dbReference type="CDD" id="cd01647">
    <property type="entry name" value="RT_LTR"/>
    <property type="match status" value="1"/>
</dbReference>
<dbReference type="Pfam" id="PF19259">
    <property type="entry name" value="Ty3_capsid"/>
    <property type="match status" value="1"/>
</dbReference>
<evidence type="ECO:0000256" key="2">
    <source>
        <dbReference type="ARBA" id="ARBA00022679"/>
    </source>
</evidence>